<dbReference type="SUPFAM" id="SSF110738">
    <property type="entry name" value="Glycerate kinase I"/>
    <property type="match status" value="1"/>
</dbReference>
<dbReference type="PANTHER" id="PTHR21599:SF0">
    <property type="entry name" value="GLYCERATE KINASE"/>
    <property type="match status" value="1"/>
</dbReference>
<dbReference type="InterPro" id="IPR036129">
    <property type="entry name" value="Glycerate_kinase_sf"/>
</dbReference>
<dbReference type="KEGG" id="cpoy:GP475_07520"/>
<dbReference type="InterPro" id="IPR004381">
    <property type="entry name" value="Glycerate_kinase"/>
</dbReference>
<dbReference type="Proteomes" id="UP000516320">
    <property type="component" value="Chromosome"/>
</dbReference>
<keyword evidence="3 4" id="KW-0418">Kinase</keyword>
<accession>A0A7H0SPM9</accession>
<dbReference type="EC" id="2.7.1.-" evidence="5"/>
<evidence type="ECO:0000256" key="2">
    <source>
        <dbReference type="ARBA" id="ARBA00022679"/>
    </source>
</evidence>
<gene>
    <name evidence="5" type="ORF">GP475_07520</name>
</gene>
<proteinExistence type="inferred from homology"/>
<evidence type="ECO:0000256" key="1">
    <source>
        <dbReference type="ARBA" id="ARBA00006284"/>
    </source>
</evidence>
<evidence type="ECO:0000256" key="4">
    <source>
        <dbReference type="PIRNR" id="PIRNR006078"/>
    </source>
</evidence>
<dbReference type="PIRSF" id="PIRSF006078">
    <property type="entry name" value="GlxK"/>
    <property type="match status" value="1"/>
</dbReference>
<sequence>MASPRIVICPDSLKGTATASDAAQFLADGIHQLLPHADIVCTPLADGGEGTAEILGGEEITLPTTNAVGRLSEATYYWDAQHHTAHIDIAAASGLPEVSDNLQPLRADTYGTGVLIADACTRGATTIVLCLGGSATTDGGTGIMVALGAQPLDSRGYPVAPGGGHLSEIVRFNITELNVPAAAVEWELLGDVTSPAIGEHGAAHVFGPQKGASEEEVLTLDAGIAHLCGVLDIDPRLPRLGAAGAAGVGVLGLSRFIHGNDEHVRLKPGAATVMEKQRLADAISQADVVISAEGALDSQSFSGKIIGNVAELTAQHGVPMIVVAGKVDQTLSLPQHLSAYQLPPGEVSWQLREAGKDIARSLSQQNS</sequence>
<keyword evidence="6" id="KW-1185">Reference proteome</keyword>
<dbReference type="RefSeq" id="WP_187973818.1">
    <property type="nucleotide sequence ID" value="NZ_CP046884.1"/>
</dbReference>
<dbReference type="NCBIfam" id="TIGR00045">
    <property type="entry name" value="glycerate kinase"/>
    <property type="match status" value="1"/>
</dbReference>
<evidence type="ECO:0000256" key="3">
    <source>
        <dbReference type="ARBA" id="ARBA00022777"/>
    </source>
</evidence>
<protein>
    <submittedName>
        <fullName evidence="5">Glycerate kinase</fullName>
        <ecNumber evidence="5">2.7.1.-</ecNumber>
    </submittedName>
</protein>
<dbReference type="EMBL" id="CP046884">
    <property type="protein sequence ID" value="QNQ90504.1"/>
    <property type="molecule type" value="Genomic_DNA"/>
</dbReference>
<dbReference type="Gene3D" id="3.90.1510.10">
    <property type="entry name" value="Glycerate kinase, domain 2"/>
    <property type="match status" value="1"/>
</dbReference>
<evidence type="ECO:0000313" key="5">
    <source>
        <dbReference type="EMBL" id="QNQ90504.1"/>
    </source>
</evidence>
<keyword evidence="2 4" id="KW-0808">Transferase</keyword>
<dbReference type="PANTHER" id="PTHR21599">
    <property type="entry name" value="GLYCERATE KINASE"/>
    <property type="match status" value="1"/>
</dbReference>
<dbReference type="GO" id="GO:0008887">
    <property type="term" value="F:glycerate kinase activity"/>
    <property type="evidence" value="ECO:0007669"/>
    <property type="project" value="UniProtKB-UniRule"/>
</dbReference>
<comment type="similarity">
    <text evidence="1 4">Belongs to the glycerate kinase type-1 family.</text>
</comment>
<name>A0A7H0SPM9_9CORY</name>
<organism evidence="5 6">
    <name type="scientific">Corynebacterium poyangense</name>
    <dbReference type="NCBI Taxonomy" id="2684405"/>
    <lineage>
        <taxon>Bacteria</taxon>
        <taxon>Bacillati</taxon>
        <taxon>Actinomycetota</taxon>
        <taxon>Actinomycetes</taxon>
        <taxon>Mycobacteriales</taxon>
        <taxon>Corynebacteriaceae</taxon>
        <taxon>Corynebacterium</taxon>
    </lineage>
</organism>
<reference evidence="5 6" key="1">
    <citation type="submission" date="2019-12" db="EMBL/GenBank/DDBJ databases">
        <title>Corynebacterium sp. nov., isolated from feces of the Anser Albifrons in China.</title>
        <authorList>
            <person name="Liu Q."/>
        </authorList>
    </citation>
    <scope>NUCLEOTIDE SEQUENCE [LARGE SCALE GENOMIC DNA]</scope>
    <source>
        <strain evidence="5 6">4H37-19</strain>
    </source>
</reference>
<dbReference type="InterPro" id="IPR018197">
    <property type="entry name" value="Glycerate_kinase_RE-like"/>
</dbReference>
<dbReference type="InterPro" id="IPR018193">
    <property type="entry name" value="Glyc_kinase_flavodox-like_fold"/>
</dbReference>
<dbReference type="Gene3D" id="3.40.50.10350">
    <property type="entry name" value="Glycerate kinase, domain 1"/>
    <property type="match status" value="1"/>
</dbReference>
<evidence type="ECO:0000313" key="6">
    <source>
        <dbReference type="Proteomes" id="UP000516320"/>
    </source>
</evidence>
<dbReference type="GO" id="GO:0031388">
    <property type="term" value="P:organic acid phosphorylation"/>
    <property type="evidence" value="ECO:0007669"/>
    <property type="project" value="UniProtKB-UniRule"/>
</dbReference>
<dbReference type="Pfam" id="PF02595">
    <property type="entry name" value="Gly_kinase"/>
    <property type="match status" value="1"/>
</dbReference>
<dbReference type="AlphaFoldDB" id="A0A7H0SPM9"/>